<keyword evidence="2" id="KW-0472">Membrane</keyword>
<keyword evidence="4" id="KW-1185">Reference proteome</keyword>
<evidence type="ECO:0000313" key="3">
    <source>
        <dbReference type="EMBL" id="KAK3782219.1"/>
    </source>
</evidence>
<dbReference type="AlphaFoldDB" id="A0AAE1DTD1"/>
<feature type="region of interest" description="Disordered" evidence="1">
    <location>
        <begin position="85"/>
        <end position="110"/>
    </location>
</feature>
<evidence type="ECO:0000256" key="2">
    <source>
        <dbReference type="SAM" id="Phobius"/>
    </source>
</evidence>
<comment type="caution">
    <text evidence="3">The sequence shown here is derived from an EMBL/GenBank/DDBJ whole genome shotgun (WGS) entry which is preliminary data.</text>
</comment>
<feature type="transmembrane region" description="Helical" evidence="2">
    <location>
        <begin position="20"/>
        <end position="39"/>
    </location>
</feature>
<evidence type="ECO:0000313" key="4">
    <source>
        <dbReference type="Proteomes" id="UP001283361"/>
    </source>
</evidence>
<organism evidence="3 4">
    <name type="scientific">Elysia crispata</name>
    <name type="common">lettuce slug</name>
    <dbReference type="NCBI Taxonomy" id="231223"/>
    <lineage>
        <taxon>Eukaryota</taxon>
        <taxon>Metazoa</taxon>
        <taxon>Spiralia</taxon>
        <taxon>Lophotrochozoa</taxon>
        <taxon>Mollusca</taxon>
        <taxon>Gastropoda</taxon>
        <taxon>Heterobranchia</taxon>
        <taxon>Euthyneura</taxon>
        <taxon>Panpulmonata</taxon>
        <taxon>Sacoglossa</taxon>
        <taxon>Placobranchoidea</taxon>
        <taxon>Plakobranchidae</taxon>
        <taxon>Elysia</taxon>
    </lineage>
</organism>
<proteinExistence type="predicted"/>
<sequence length="110" mass="11857">MVSMSGLVTSRHTKTVKASWLVLLVGVTGWCYWLVLLPASKAIRRFFPACPDVVQYFLSTAESGGCRVPDLSSIIVVSLPVAPTLPDEQTPPPQNRDNTSSPCNCFSSGT</sequence>
<evidence type="ECO:0000256" key="1">
    <source>
        <dbReference type="SAM" id="MobiDB-lite"/>
    </source>
</evidence>
<keyword evidence="2" id="KW-1133">Transmembrane helix</keyword>
<accession>A0AAE1DTD1</accession>
<reference evidence="3" key="1">
    <citation type="journal article" date="2023" name="G3 (Bethesda)">
        <title>A reference genome for the long-term kleptoplast-retaining sea slug Elysia crispata morphotype clarki.</title>
        <authorList>
            <person name="Eastman K.E."/>
            <person name="Pendleton A.L."/>
            <person name="Shaikh M.A."/>
            <person name="Suttiyut T."/>
            <person name="Ogas R."/>
            <person name="Tomko P."/>
            <person name="Gavelis G."/>
            <person name="Widhalm J.R."/>
            <person name="Wisecaver J.H."/>
        </authorList>
    </citation>
    <scope>NUCLEOTIDE SEQUENCE</scope>
    <source>
        <strain evidence="3">ECLA1</strain>
    </source>
</reference>
<gene>
    <name evidence="3" type="ORF">RRG08_018585</name>
</gene>
<name>A0AAE1DTD1_9GAST</name>
<dbReference type="EMBL" id="JAWDGP010002526">
    <property type="protein sequence ID" value="KAK3782219.1"/>
    <property type="molecule type" value="Genomic_DNA"/>
</dbReference>
<feature type="compositionally biased region" description="Polar residues" evidence="1">
    <location>
        <begin position="95"/>
        <end position="110"/>
    </location>
</feature>
<dbReference type="Proteomes" id="UP001283361">
    <property type="component" value="Unassembled WGS sequence"/>
</dbReference>
<protein>
    <submittedName>
        <fullName evidence="3">Uncharacterized protein</fullName>
    </submittedName>
</protein>
<keyword evidence="2" id="KW-0812">Transmembrane</keyword>